<proteinExistence type="predicted"/>
<comment type="caution">
    <text evidence="2">The sequence shown here is derived from an EMBL/GenBank/DDBJ whole genome shotgun (WGS) entry which is preliminary data.</text>
</comment>
<dbReference type="Proteomes" id="UP000823941">
    <property type="component" value="Chromosome 15"/>
</dbReference>
<evidence type="ECO:0000313" key="2">
    <source>
        <dbReference type="EMBL" id="KAG7304518.1"/>
    </source>
</evidence>
<evidence type="ECO:0000313" key="3">
    <source>
        <dbReference type="Proteomes" id="UP000823941"/>
    </source>
</evidence>
<dbReference type="EMBL" id="JAHIBW010000015">
    <property type="protein sequence ID" value="KAG7304518.1"/>
    <property type="molecule type" value="Genomic_DNA"/>
</dbReference>
<feature type="compositionally biased region" description="Basic residues" evidence="1">
    <location>
        <begin position="314"/>
        <end position="324"/>
    </location>
</feature>
<reference evidence="2 3" key="1">
    <citation type="submission" date="2021-06" db="EMBL/GenBank/DDBJ databases">
        <title>A haploid diamondback moth (Plutella xylostella L.) genome assembly resolves 31 chromosomes and identifies a diamide resistance mutation.</title>
        <authorList>
            <person name="Ward C.M."/>
            <person name="Perry K.D."/>
            <person name="Baker G."/>
            <person name="Powis K."/>
            <person name="Heckel D.G."/>
            <person name="Baxter S.W."/>
        </authorList>
    </citation>
    <scope>NUCLEOTIDE SEQUENCE [LARGE SCALE GENOMIC DNA]</scope>
    <source>
        <strain evidence="2 3">LV</strain>
        <tissue evidence="2">Single pupa</tissue>
    </source>
</reference>
<organism evidence="2 3">
    <name type="scientific">Plutella xylostella</name>
    <name type="common">Diamondback moth</name>
    <name type="synonym">Plutella maculipennis</name>
    <dbReference type="NCBI Taxonomy" id="51655"/>
    <lineage>
        <taxon>Eukaryota</taxon>
        <taxon>Metazoa</taxon>
        <taxon>Ecdysozoa</taxon>
        <taxon>Arthropoda</taxon>
        <taxon>Hexapoda</taxon>
        <taxon>Insecta</taxon>
        <taxon>Pterygota</taxon>
        <taxon>Neoptera</taxon>
        <taxon>Endopterygota</taxon>
        <taxon>Lepidoptera</taxon>
        <taxon>Glossata</taxon>
        <taxon>Ditrysia</taxon>
        <taxon>Yponomeutoidea</taxon>
        <taxon>Plutellidae</taxon>
        <taxon>Plutella</taxon>
    </lineage>
</organism>
<sequence>MQIFTRDILQHLPCLQVLSSVVQSSTEAARAIRQLDVLTNITDILKWNGPQSQKGQWCTIILYYLESSQDKNENTAQVQLNESNMHEKEETLPHPIPPQGIASPNADENKTKESMNDTTSLIRNVVKEMLYWKAKDEADERMKPYMSSFIAKPQVQQNEYNIAHVTMTRNFSALFTPKENIQHSLKLHAPNPFSNVKKLERLAKAAKEEEELSFSFLQKENNMQSGQRMYHHQKELKLPEQPTKHLRGNTNKTSNIKKAVREISVQTLEATPASTFKADDDKSTTNSNNFKPTIMSTPKRHSRERSVRHDSRLSKHTSRTIRKNKTHSYLQAKQFARQFRKEMSRTKKQESSVKTLTTRSMSSSFMSVVNESCTALANTVKSVFMPWTKLNATSSTKQCDVSKQSTKTVAHSANSFMTYMRKRDAILDNISDVTDATDVTRNFLDDNIGPAVKGENPCNTCNDTAMLKEKMADNVHLKKTVKKLKLAINLYGCDFKVSTIPSLLMHINS</sequence>
<gene>
    <name evidence="2" type="ORF">JYU34_011468</name>
</gene>
<feature type="region of interest" description="Disordered" evidence="1">
    <location>
        <begin position="85"/>
        <end position="115"/>
    </location>
</feature>
<feature type="compositionally biased region" description="Basic and acidic residues" evidence="1">
    <location>
        <begin position="304"/>
        <end position="313"/>
    </location>
</feature>
<keyword evidence="3" id="KW-1185">Reference proteome</keyword>
<name>A0ABQ7QHW2_PLUXY</name>
<evidence type="ECO:0000256" key="1">
    <source>
        <dbReference type="SAM" id="MobiDB-lite"/>
    </source>
</evidence>
<feature type="compositionally biased region" description="Polar residues" evidence="1">
    <location>
        <begin position="284"/>
        <end position="296"/>
    </location>
</feature>
<feature type="region of interest" description="Disordered" evidence="1">
    <location>
        <begin position="274"/>
        <end position="324"/>
    </location>
</feature>
<accession>A0ABQ7QHW2</accession>
<protein>
    <submittedName>
        <fullName evidence="2">Uncharacterized protein</fullName>
    </submittedName>
</protein>